<evidence type="ECO:0000256" key="3">
    <source>
        <dbReference type="ARBA" id="ARBA00023315"/>
    </source>
</evidence>
<dbReference type="SUPFAM" id="SSF55729">
    <property type="entry name" value="Acyl-CoA N-acyltransferases (Nat)"/>
    <property type="match status" value="1"/>
</dbReference>
<evidence type="ECO:0000256" key="1">
    <source>
        <dbReference type="ARBA" id="ARBA00009342"/>
    </source>
</evidence>
<evidence type="ECO:0000313" key="5">
    <source>
        <dbReference type="EMBL" id="VDM59860.1"/>
    </source>
</evidence>
<dbReference type="PANTHER" id="PTHR13256:SF16">
    <property type="entry name" value="ALPHA_BETA-TUBULIN-N-ACETYLTRANSFERASE 9"/>
    <property type="match status" value="1"/>
</dbReference>
<reference evidence="7" key="1">
    <citation type="submission" date="2017-02" db="UniProtKB">
        <authorList>
            <consortium name="WormBaseParasite"/>
        </authorList>
    </citation>
    <scope>IDENTIFICATION</scope>
</reference>
<dbReference type="OMA" id="WHVPRYH"/>
<feature type="domain" description="N-acetyltransferase" evidence="4">
    <location>
        <begin position="14"/>
        <end position="152"/>
    </location>
</feature>
<reference evidence="5 6" key="2">
    <citation type="submission" date="2018-11" db="EMBL/GenBank/DDBJ databases">
        <authorList>
            <consortium name="Pathogen Informatics"/>
        </authorList>
    </citation>
    <scope>NUCLEOTIDE SEQUENCE [LARGE SCALE GENOMIC DNA]</scope>
    <source>
        <strain evidence="5 6">Costa Rica</strain>
    </source>
</reference>
<dbReference type="InterPro" id="IPR016181">
    <property type="entry name" value="Acyl_CoA_acyltransferase"/>
</dbReference>
<proteinExistence type="inferred from homology"/>
<dbReference type="OrthoDB" id="5043642at2759"/>
<dbReference type="WBParaSite" id="ACOC_0000827401-mRNA-1">
    <property type="protein sequence ID" value="ACOC_0000827401-mRNA-1"/>
    <property type="gene ID" value="ACOC_0000827401"/>
</dbReference>
<dbReference type="PANTHER" id="PTHR13256">
    <property type="entry name" value="N-ACETYLTRANSFERASE 9"/>
    <property type="match status" value="1"/>
</dbReference>
<name>A0A0R3PRV4_ANGCS</name>
<evidence type="ECO:0000259" key="4">
    <source>
        <dbReference type="Pfam" id="PF13302"/>
    </source>
</evidence>
<dbReference type="EMBL" id="UYYA01004136">
    <property type="protein sequence ID" value="VDM59860.1"/>
    <property type="molecule type" value="Genomic_DNA"/>
</dbReference>
<organism evidence="7">
    <name type="scientific">Angiostrongylus costaricensis</name>
    <name type="common">Nematode worm</name>
    <dbReference type="NCBI Taxonomy" id="334426"/>
    <lineage>
        <taxon>Eukaryota</taxon>
        <taxon>Metazoa</taxon>
        <taxon>Ecdysozoa</taxon>
        <taxon>Nematoda</taxon>
        <taxon>Chromadorea</taxon>
        <taxon>Rhabditida</taxon>
        <taxon>Rhabditina</taxon>
        <taxon>Rhabditomorpha</taxon>
        <taxon>Strongyloidea</taxon>
        <taxon>Metastrongylidae</taxon>
        <taxon>Angiostrongylus</taxon>
    </lineage>
</organism>
<keyword evidence="3" id="KW-0012">Acyltransferase</keyword>
<keyword evidence="2" id="KW-0808">Transferase</keyword>
<dbReference type="Pfam" id="PF13302">
    <property type="entry name" value="Acetyltransf_3"/>
    <property type="match status" value="1"/>
</dbReference>
<comment type="similarity">
    <text evidence="1">Belongs to the acetyltransferase family. GNAT subfamily.</text>
</comment>
<accession>A0A0R3PRV4</accession>
<sequence>MRRNENTKIIGEKVILIPYEEEHVQKYHEWMEDDEMLRLTRSERLTLAEEYEMQRKWRLDDDKLTFIVLSKAVSDTGCSEVESMIGDVNLFLSSGRHSGELEVMIAEQAARCSGAATEAVSLLISYALKELNLKNFFVKITEDNMASLHLFEQKLHFKRVSYSEVFGEITLELAPSAPFDEWRKATVVQYRV</sequence>
<dbReference type="InterPro" id="IPR000182">
    <property type="entry name" value="GNAT_dom"/>
</dbReference>
<dbReference type="AlphaFoldDB" id="A0A0R3PRV4"/>
<gene>
    <name evidence="5" type="ORF">ACOC_LOCUS8275</name>
</gene>
<dbReference type="GO" id="GO:0008080">
    <property type="term" value="F:N-acetyltransferase activity"/>
    <property type="evidence" value="ECO:0007669"/>
    <property type="project" value="InterPro"/>
</dbReference>
<evidence type="ECO:0000256" key="2">
    <source>
        <dbReference type="ARBA" id="ARBA00022679"/>
    </source>
</evidence>
<dbReference type="STRING" id="334426.A0A0R3PRV4"/>
<dbReference type="Proteomes" id="UP000267027">
    <property type="component" value="Unassembled WGS sequence"/>
</dbReference>
<dbReference type="Gene3D" id="3.40.630.30">
    <property type="match status" value="1"/>
</dbReference>
<evidence type="ECO:0000313" key="7">
    <source>
        <dbReference type="WBParaSite" id="ACOC_0000827401-mRNA-1"/>
    </source>
</evidence>
<protein>
    <submittedName>
        <fullName evidence="7">N-acetyltransferase domain-containing protein</fullName>
    </submittedName>
</protein>
<evidence type="ECO:0000313" key="6">
    <source>
        <dbReference type="Proteomes" id="UP000267027"/>
    </source>
</evidence>
<dbReference type="InterPro" id="IPR039135">
    <property type="entry name" value="NAT9-like"/>
</dbReference>
<keyword evidence="6" id="KW-1185">Reference proteome</keyword>